<comment type="caution">
    <text evidence="14">The sequence shown here is derived from an EMBL/GenBank/DDBJ whole genome shotgun (WGS) entry which is preliminary data.</text>
</comment>
<name>A0A811MVG2_9POAL</name>
<keyword evidence="4 12" id="KW-0812">Transmembrane</keyword>
<evidence type="ECO:0000313" key="15">
    <source>
        <dbReference type="Proteomes" id="UP000604825"/>
    </source>
</evidence>
<reference evidence="14" key="1">
    <citation type="submission" date="2020-10" db="EMBL/GenBank/DDBJ databases">
        <authorList>
            <person name="Han B."/>
            <person name="Lu T."/>
            <person name="Zhao Q."/>
            <person name="Huang X."/>
            <person name="Zhao Y."/>
        </authorList>
    </citation>
    <scope>NUCLEOTIDE SEQUENCE</scope>
</reference>
<dbReference type="Pfam" id="PF00067">
    <property type="entry name" value="p450"/>
    <property type="match status" value="1"/>
</dbReference>
<dbReference type="PRINTS" id="PR00385">
    <property type="entry name" value="P450"/>
</dbReference>
<evidence type="ECO:0000256" key="2">
    <source>
        <dbReference type="ARBA" id="ARBA00010617"/>
    </source>
</evidence>
<comment type="subcellular location">
    <subcellularLocation>
        <location evidence="1">Membrane</location>
    </subcellularLocation>
</comment>
<dbReference type="InterPro" id="IPR001128">
    <property type="entry name" value="Cyt_P450"/>
</dbReference>
<evidence type="ECO:0000256" key="5">
    <source>
        <dbReference type="ARBA" id="ARBA00022723"/>
    </source>
</evidence>
<dbReference type="Proteomes" id="UP000604825">
    <property type="component" value="Unassembled WGS sequence"/>
</dbReference>
<keyword evidence="8 11" id="KW-0408">Iron</keyword>
<dbReference type="GO" id="GO:0004497">
    <property type="term" value="F:monooxygenase activity"/>
    <property type="evidence" value="ECO:0007669"/>
    <property type="project" value="UniProtKB-KW"/>
</dbReference>
<dbReference type="EMBL" id="CAJGYO010000002">
    <property type="protein sequence ID" value="CAD6211323.1"/>
    <property type="molecule type" value="Genomic_DNA"/>
</dbReference>
<gene>
    <name evidence="14" type="ORF">NCGR_LOCUS7302</name>
</gene>
<keyword evidence="6 12" id="KW-1133">Transmembrane helix</keyword>
<feature type="binding site" description="axial binding residue" evidence="11">
    <location>
        <position position="471"/>
    </location>
    <ligand>
        <name>heme</name>
        <dbReference type="ChEBI" id="CHEBI:30413"/>
    </ligand>
    <ligandPart>
        <name>Fe</name>
        <dbReference type="ChEBI" id="CHEBI:18248"/>
    </ligandPart>
</feature>
<dbReference type="SUPFAM" id="SSF48264">
    <property type="entry name" value="Cytochrome P450"/>
    <property type="match status" value="1"/>
</dbReference>
<keyword evidence="3 11" id="KW-0349">Heme</keyword>
<evidence type="ECO:0008006" key="16">
    <source>
        <dbReference type="Google" id="ProtNLM"/>
    </source>
</evidence>
<dbReference type="AlphaFoldDB" id="A0A811MVG2"/>
<evidence type="ECO:0000256" key="11">
    <source>
        <dbReference type="PIRSR" id="PIRSR602401-1"/>
    </source>
</evidence>
<protein>
    <recommendedName>
        <fullName evidence="16">Cytochrome P450</fullName>
    </recommendedName>
</protein>
<proteinExistence type="inferred from homology"/>
<evidence type="ECO:0000256" key="1">
    <source>
        <dbReference type="ARBA" id="ARBA00004370"/>
    </source>
</evidence>
<dbReference type="InterPro" id="IPR036396">
    <property type="entry name" value="Cyt_P450_sf"/>
</dbReference>
<evidence type="ECO:0000256" key="7">
    <source>
        <dbReference type="ARBA" id="ARBA00023002"/>
    </source>
</evidence>
<dbReference type="Gene3D" id="1.10.630.10">
    <property type="entry name" value="Cytochrome P450"/>
    <property type="match status" value="1"/>
</dbReference>
<dbReference type="GO" id="GO:0016020">
    <property type="term" value="C:membrane"/>
    <property type="evidence" value="ECO:0007669"/>
    <property type="project" value="UniProtKB-SubCell"/>
</dbReference>
<evidence type="ECO:0000256" key="6">
    <source>
        <dbReference type="ARBA" id="ARBA00022989"/>
    </source>
</evidence>
<keyword evidence="9" id="KW-0503">Monooxygenase</keyword>
<dbReference type="InterPro" id="IPR002401">
    <property type="entry name" value="Cyt_P450_E_grp-I"/>
</dbReference>
<keyword evidence="7" id="KW-0560">Oxidoreductase</keyword>
<evidence type="ECO:0000256" key="10">
    <source>
        <dbReference type="ARBA" id="ARBA00023136"/>
    </source>
</evidence>
<accession>A0A811MVG2</accession>
<feature type="transmembrane region" description="Helical" evidence="12">
    <location>
        <begin position="243"/>
        <end position="259"/>
    </location>
</feature>
<keyword evidence="13" id="KW-0732">Signal</keyword>
<dbReference type="PANTHER" id="PTHR24282:SF145">
    <property type="entry name" value="CYTOCHROME P450 CYP709H1"/>
    <property type="match status" value="1"/>
</dbReference>
<evidence type="ECO:0000256" key="12">
    <source>
        <dbReference type="SAM" id="Phobius"/>
    </source>
</evidence>
<dbReference type="PANTHER" id="PTHR24282">
    <property type="entry name" value="CYTOCHROME P450 FAMILY MEMBER"/>
    <property type="match status" value="1"/>
</dbReference>
<dbReference type="GO" id="GO:0006629">
    <property type="term" value="P:lipid metabolic process"/>
    <property type="evidence" value="ECO:0007669"/>
    <property type="project" value="UniProtKB-ARBA"/>
</dbReference>
<comment type="similarity">
    <text evidence="2">Belongs to the cytochrome P450 family.</text>
</comment>
<evidence type="ECO:0000256" key="3">
    <source>
        <dbReference type="ARBA" id="ARBA00022617"/>
    </source>
</evidence>
<evidence type="ECO:0000256" key="13">
    <source>
        <dbReference type="SAM" id="SignalP"/>
    </source>
</evidence>
<dbReference type="GO" id="GO:0020037">
    <property type="term" value="F:heme binding"/>
    <property type="evidence" value="ECO:0007669"/>
    <property type="project" value="InterPro"/>
</dbReference>
<comment type="cofactor">
    <cofactor evidence="11">
        <name>heme</name>
        <dbReference type="ChEBI" id="CHEBI:30413"/>
    </cofactor>
</comment>
<keyword evidence="15" id="KW-1185">Reference proteome</keyword>
<dbReference type="GO" id="GO:0016705">
    <property type="term" value="F:oxidoreductase activity, acting on paired donors, with incorporation or reduction of molecular oxygen"/>
    <property type="evidence" value="ECO:0007669"/>
    <property type="project" value="InterPro"/>
</dbReference>
<keyword evidence="10 12" id="KW-0472">Membrane</keyword>
<dbReference type="GO" id="GO:0005506">
    <property type="term" value="F:iron ion binding"/>
    <property type="evidence" value="ECO:0007669"/>
    <property type="project" value="InterPro"/>
</dbReference>
<organism evidence="14 15">
    <name type="scientific">Miscanthus lutarioriparius</name>
    <dbReference type="NCBI Taxonomy" id="422564"/>
    <lineage>
        <taxon>Eukaryota</taxon>
        <taxon>Viridiplantae</taxon>
        <taxon>Streptophyta</taxon>
        <taxon>Embryophyta</taxon>
        <taxon>Tracheophyta</taxon>
        <taxon>Spermatophyta</taxon>
        <taxon>Magnoliopsida</taxon>
        <taxon>Liliopsida</taxon>
        <taxon>Poales</taxon>
        <taxon>Poaceae</taxon>
        <taxon>PACMAD clade</taxon>
        <taxon>Panicoideae</taxon>
        <taxon>Andropogonodae</taxon>
        <taxon>Andropogoneae</taxon>
        <taxon>Saccharinae</taxon>
        <taxon>Miscanthus</taxon>
    </lineage>
</organism>
<feature type="chain" id="PRO_5032907729" description="Cytochrome P450" evidence="13">
    <location>
        <begin position="29"/>
        <end position="525"/>
    </location>
</feature>
<feature type="signal peptide" evidence="13">
    <location>
        <begin position="1"/>
        <end position="28"/>
    </location>
</feature>
<sequence length="525" mass="58985">MVVAVQLAALLALLLALWRLAWRPHAVARSFARQGVRGPPYTFLAGSLPEAKRLLMAGRRGVAPLDAACHDIMPVLLPQFHRWVADYGRTFLFWIGPIPALFSTDLQLIKQVLTDRTGLYQKDFMIPVLKFLFGNGVILINGDDWKRHRKVVLPAFNHETIKSMSAVTAEVTKQMMQQWREQIHQSGDKESAEIDMIHAFNDLTAKVNGRVAFGTSHWEVDEVIVLMREMQKLATAAMLDAPILWYVTLVLVFCIRICMQHQQPSAAGRRRSQVWWARRRGRRQGDLFGLLLEAWTPQQQQHGNNGETLTTDEVIDECKTFFAAGQETTATLLVWAMFLLAVHPEWQHKVREEVFREFCCTSDGDGDGEVPHADVLAKLKLVLIHGVAGDIAPLPPIVYIQRRAASDAVLGDIKVPQGTVISIPIAMLHRDKQVWGADADEFNPMRFEHGLTKAAKDPKALLAFSLGLRVCTGQSFGIVEVQVVMAMILRRFSFSLSPEYVHKPKYLLSLTPKLGMPLIVRNVDG</sequence>
<evidence type="ECO:0000256" key="8">
    <source>
        <dbReference type="ARBA" id="ARBA00023004"/>
    </source>
</evidence>
<keyword evidence="5 11" id="KW-0479">Metal-binding</keyword>
<dbReference type="OrthoDB" id="1470350at2759"/>
<evidence type="ECO:0000256" key="9">
    <source>
        <dbReference type="ARBA" id="ARBA00023033"/>
    </source>
</evidence>
<dbReference type="InterPro" id="IPR050665">
    <property type="entry name" value="Cytochrome_P450_Monooxygen"/>
</dbReference>
<evidence type="ECO:0000256" key="4">
    <source>
        <dbReference type="ARBA" id="ARBA00022692"/>
    </source>
</evidence>
<evidence type="ECO:0000313" key="14">
    <source>
        <dbReference type="EMBL" id="CAD6211323.1"/>
    </source>
</evidence>
<dbReference type="PRINTS" id="PR00463">
    <property type="entry name" value="EP450I"/>
</dbReference>